<comment type="caution">
    <text evidence="2">The sequence shown here is derived from an EMBL/GenBank/DDBJ whole genome shotgun (WGS) entry which is preliminary data.</text>
</comment>
<dbReference type="SUPFAM" id="SSF82771">
    <property type="entry name" value="GIY-YIG endonuclease"/>
    <property type="match status" value="1"/>
</dbReference>
<dbReference type="InterPro" id="IPR035901">
    <property type="entry name" value="GIY-YIG_endonuc_sf"/>
</dbReference>
<accession>A0A2W5C415</accession>
<dbReference type="PROSITE" id="PS50164">
    <property type="entry name" value="GIY_YIG"/>
    <property type="match status" value="1"/>
</dbReference>
<proteinExistence type="predicted"/>
<name>A0A2W5C415_9SPHN</name>
<sequence length="193" mass="21824">MAIDLAYRRKQVRTLTNRIGCYVLCDLDGVPLYVGQSRDGIRSRVNRHLTSARSDIIANRQVDVWEIAYVWAYPLDSAAEITPLEDALFHAFHPKSALMNGRVPQAPHPPIVIPSPEQIVQVIADAEIMEKRDPALRLPRQAEHYSQIVGHFLAVKNSPEIALAMQAHFQRLQKYHRDLLKLSTAIEGDEGDE</sequence>
<gene>
    <name evidence="2" type="ORF">DI623_11790</name>
</gene>
<feature type="domain" description="GIY-YIG" evidence="1">
    <location>
        <begin position="17"/>
        <end position="98"/>
    </location>
</feature>
<dbReference type="Proteomes" id="UP000249066">
    <property type="component" value="Unassembled WGS sequence"/>
</dbReference>
<dbReference type="InterPro" id="IPR000305">
    <property type="entry name" value="GIY-YIG_endonuc"/>
</dbReference>
<reference evidence="2 3" key="1">
    <citation type="submission" date="2017-08" db="EMBL/GenBank/DDBJ databases">
        <title>Infants hospitalized years apart are colonized by the same room-sourced microbial strains.</title>
        <authorList>
            <person name="Brooks B."/>
            <person name="Olm M.R."/>
            <person name="Firek B.A."/>
            <person name="Baker R."/>
            <person name="Thomas B.C."/>
            <person name="Morowitz M.J."/>
            <person name="Banfield J.F."/>
        </authorList>
    </citation>
    <scope>NUCLEOTIDE SEQUENCE [LARGE SCALE GENOMIC DNA]</scope>
    <source>
        <strain evidence="2">S2_018_000_R2_101</strain>
    </source>
</reference>
<dbReference type="AlphaFoldDB" id="A0A2W5C415"/>
<dbReference type="Gene3D" id="3.40.1440.10">
    <property type="entry name" value="GIY-YIG endonuclease"/>
    <property type="match status" value="1"/>
</dbReference>
<dbReference type="EMBL" id="QFNN01000079">
    <property type="protein sequence ID" value="PZO88858.1"/>
    <property type="molecule type" value="Genomic_DNA"/>
</dbReference>
<evidence type="ECO:0000313" key="2">
    <source>
        <dbReference type="EMBL" id="PZO88858.1"/>
    </source>
</evidence>
<evidence type="ECO:0000313" key="3">
    <source>
        <dbReference type="Proteomes" id="UP000249066"/>
    </source>
</evidence>
<protein>
    <submittedName>
        <fullName evidence="2">Excinuclease ABC subunit C</fullName>
    </submittedName>
</protein>
<dbReference type="CDD" id="cd00719">
    <property type="entry name" value="GIY-YIG_SF"/>
    <property type="match status" value="1"/>
</dbReference>
<evidence type="ECO:0000259" key="1">
    <source>
        <dbReference type="PROSITE" id="PS50164"/>
    </source>
</evidence>
<organism evidence="2 3">
    <name type="scientific">Sphingomonas sanxanigenens</name>
    <dbReference type="NCBI Taxonomy" id="397260"/>
    <lineage>
        <taxon>Bacteria</taxon>
        <taxon>Pseudomonadati</taxon>
        <taxon>Pseudomonadota</taxon>
        <taxon>Alphaproteobacteria</taxon>
        <taxon>Sphingomonadales</taxon>
        <taxon>Sphingomonadaceae</taxon>
        <taxon>Sphingomonas</taxon>
    </lineage>
</organism>
<dbReference type="Pfam" id="PF01541">
    <property type="entry name" value="GIY-YIG"/>
    <property type="match status" value="1"/>
</dbReference>